<sequence>MLTALLTLPLIPLRGVTALARVLRTQAERELYDPVHLQRQLEELDEAASAGEISAGELARAQQRILERLIG</sequence>
<evidence type="ECO:0000313" key="1">
    <source>
        <dbReference type="EMBL" id="MFC6021442.1"/>
    </source>
</evidence>
<dbReference type="Proteomes" id="UP001596203">
    <property type="component" value="Unassembled WGS sequence"/>
</dbReference>
<reference evidence="2" key="1">
    <citation type="journal article" date="2019" name="Int. J. Syst. Evol. Microbiol.">
        <title>The Global Catalogue of Microorganisms (GCM) 10K type strain sequencing project: providing services to taxonomists for standard genome sequencing and annotation.</title>
        <authorList>
            <consortium name="The Broad Institute Genomics Platform"/>
            <consortium name="The Broad Institute Genome Sequencing Center for Infectious Disease"/>
            <person name="Wu L."/>
            <person name="Ma J."/>
        </authorList>
    </citation>
    <scope>NUCLEOTIDE SEQUENCE [LARGE SCALE GENOMIC DNA]</scope>
    <source>
        <strain evidence="2">ZS-35-S2</strain>
    </source>
</reference>
<proteinExistence type="predicted"/>
<dbReference type="RefSeq" id="WP_377429617.1">
    <property type="nucleotide sequence ID" value="NZ_JBHSPR010000044.1"/>
</dbReference>
<keyword evidence="2" id="KW-1185">Reference proteome</keyword>
<accession>A0ABW1KKI0</accession>
<organism evidence="1 2">
    <name type="scientific">Plantactinospora solaniradicis</name>
    <dbReference type="NCBI Taxonomy" id="1723736"/>
    <lineage>
        <taxon>Bacteria</taxon>
        <taxon>Bacillati</taxon>
        <taxon>Actinomycetota</taxon>
        <taxon>Actinomycetes</taxon>
        <taxon>Micromonosporales</taxon>
        <taxon>Micromonosporaceae</taxon>
        <taxon>Plantactinospora</taxon>
    </lineage>
</organism>
<evidence type="ECO:0000313" key="2">
    <source>
        <dbReference type="Proteomes" id="UP001596203"/>
    </source>
</evidence>
<gene>
    <name evidence="1" type="ORF">ACFP2T_35405</name>
</gene>
<dbReference type="InterPro" id="IPR007804">
    <property type="entry name" value="GvpG"/>
</dbReference>
<comment type="caution">
    <text evidence="1">The sequence shown here is derived from an EMBL/GenBank/DDBJ whole genome shotgun (WGS) entry which is preliminary data.</text>
</comment>
<protein>
    <submittedName>
        <fullName evidence="1">Gas vesicle protein GvpG</fullName>
    </submittedName>
</protein>
<dbReference type="EMBL" id="JBHSPR010000044">
    <property type="protein sequence ID" value="MFC6021442.1"/>
    <property type="molecule type" value="Genomic_DNA"/>
</dbReference>
<dbReference type="Pfam" id="PF05120">
    <property type="entry name" value="GvpG"/>
    <property type="match status" value="1"/>
</dbReference>
<name>A0ABW1KKI0_9ACTN</name>